<dbReference type="SMART" id="SM00471">
    <property type="entry name" value="HDc"/>
    <property type="match status" value="1"/>
</dbReference>
<dbReference type="Pfam" id="PF01966">
    <property type="entry name" value="HD"/>
    <property type="match status" value="1"/>
</dbReference>
<dbReference type="AlphaFoldDB" id="A0A936NE18"/>
<keyword evidence="1" id="KW-0378">Hydrolase</keyword>
<dbReference type="InterPro" id="IPR006674">
    <property type="entry name" value="HD_domain"/>
</dbReference>
<dbReference type="SUPFAM" id="SSF109604">
    <property type="entry name" value="HD-domain/PDEase-like"/>
    <property type="match status" value="1"/>
</dbReference>
<reference evidence="4 5" key="1">
    <citation type="submission" date="2020-10" db="EMBL/GenBank/DDBJ databases">
        <title>Connecting structure to function with the recovery of over 1000 high-quality activated sludge metagenome-assembled genomes encoding full-length rRNA genes using long-read sequencing.</title>
        <authorList>
            <person name="Singleton C.M."/>
            <person name="Petriglieri F."/>
            <person name="Kristensen J.M."/>
            <person name="Kirkegaard R.H."/>
            <person name="Michaelsen T.Y."/>
            <person name="Andersen M.H."/>
            <person name="Karst S.M."/>
            <person name="Dueholm M.S."/>
            <person name="Nielsen P.H."/>
            <person name="Albertsen M."/>
        </authorList>
    </citation>
    <scope>NUCLEOTIDE SEQUENCE [LARGE SCALE GENOMIC DNA]</scope>
    <source>
        <strain evidence="4">Lyne_18-Q3-R50-59_MAXAC.006</strain>
    </source>
</reference>
<dbReference type="EMBL" id="JADJZA010000010">
    <property type="protein sequence ID" value="MBK9298610.1"/>
    <property type="molecule type" value="Genomic_DNA"/>
</dbReference>
<dbReference type="InterPro" id="IPR051094">
    <property type="entry name" value="Diverse_Catalytic_Enzymes"/>
</dbReference>
<dbReference type="Gene3D" id="1.10.3210.10">
    <property type="entry name" value="Hypothetical protein af1432"/>
    <property type="match status" value="1"/>
</dbReference>
<feature type="region of interest" description="Disordered" evidence="2">
    <location>
        <begin position="25"/>
        <end position="45"/>
    </location>
</feature>
<dbReference type="CDD" id="cd00077">
    <property type="entry name" value="HDc"/>
    <property type="match status" value="1"/>
</dbReference>
<feature type="domain" description="HD" evidence="3">
    <location>
        <begin position="149"/>
        <end position="255"/>
    </location>
</feature>
<comment type="caution">
    <text evidence="4">The sequence shown here is derived from an EMBL/GenBank/DDBJ whole genome shotgun (WGS) entry which is preliminary data.</text>
</comment>
<evidence type="ECO:0000256" key="1">
    <source>
        <dbReference type="ARBA" id="ARBA00022801"/>
    </source>
</evidence>
<name>A0A936NE18_9ACTN</name>
<dbReference type="InterPro" id="IPR026875">
    <property type="entry name" value="PHydrolase_assoc_dom"/>
</dbReference>
<accession>A0A936NE18</accession>
<sequence>MSTSSTTDSQPSIADGERTRRWAATMGGHRVAADPADTPGHHADGLETDAEQVRSAHAGGTLRIAAPDGNPSPTKRADRVARERAEHAWMTDGATRAHGAGDRLRPEEPDAERTCFERDRDRILHSSAFRRLAGKTQVFIFPDDHQRTRLTHALEVAQVAVAIAGALRLNVALTEAIALGHDCGHGPGGHASEDALSPYVSEGYDHAVWGANEVLLPLNLCAETLDGVRNHSWSRPRPATPEGLVVSWADRIAYTAHDFEDAVSAGIVDRSALPQQVAAYGGGVRSGQLRAFIADVIEVGRSCGVIAMTGQAADALAAFRRFNYDNIYLRPASVAAGNSVVSILSALVEYYADRPGMLPVDLFGNDAAERGQSGARPAAGSTEATRAAVRWVGGMTDRYACGQALARLGWDPAKLPTGIDTLGLR</sequence>
<dbReference type="InterPro" id="IPR003607">
    <property type="entry name" value="HD/PDEase_dom"/>
</dbReference>
<evidence type="ECO:0000256" key="2">
    <source>
        <dbReference type="SAM" id="MobiDB-lite"/>
    </source>
</evidence>
<dbReference type="GO" id="GO:0016787">
    <property type="term" value="F:hydrolase activity"/>
    <property type="evidence" value="ECO:0007669"/>
    <property type="project" value="UniProtKB-KW"/>
</dbReference>
<organism evidence="4 5">
    <name type="scientific">Candidatus Neomicrothrix subdominans</name>
    <dbReference type="NCBI Taxonomy" id="2954438"/>
    <lineage>
        <taxon>Bacteria</taxon>
        <taxon>Bacillati</taxon>
        <taxon>Actinomycetota</taxon>
        <taxon>Acidimicrobiia</taxon>
        <taxon>Acidimicrobiales</taxon>
        <taxon>Microthrixaceae</taxon>
        <taxon>Candidatus Neomicrothrix</taxon>
    </lineage>
</organism>
<dbReference type="Pfam" id="PF13286">
    <property type="entry name" value="HD_assoc"/>
    <property type="match status" value="1"/>
</dbReference>
<dbReference type="PROSITE" id="PS51831">
    <property type="entry name" value="HD"/>
    <property type="match status" value="1"/>
</dbReference>
<gene>
    <name evidence="4" type="ORF">IPN02_17650</name>
</gene>
<evidence type="ECO:0000313" key="5">
    <source>
        <dbReference type="Proteomes" id="UP000727993"/>
    </source>
</evidence>
<evidence type="ECO:0000259" key="3">
    <source>
        <dbReference type="PROSITE" id="PS51831"/>
    </source>
</evidence>
<evidence type="ECO:0000313" key="4">
    <source>
        <dbReference type="EMBL" id="MBK9298610.1"/>
    </source>
</evidence>
<protein>
    <submittedName>
        <fullName evidence="4">HD domain-containing protein</fullName>
    </submittedName>
</protein>
<proteinExistence type="predicted"/>
<dbReference type="PANTHER" id="PTHR35795">
    <property type="entry name" value="SLR1885 PROTEIN"/>
    <property type="match status" value="1"/>
</dbReference>
<dbReference type="Proteomes" id="UP000727993">
    <property type="component" value="Unassembled WGS sequence"/>
</dbReference>
<dbReference type="PANTHER" id="PTHR35795:SF1">
    <property type="entry name" value="BIS(5'-NUCLEOSYL)-TETRAPHOSPHATASE, SYMMETRICAL"/>
    <property type="match status" value="1"/>
</dbReference>